<keyword evidence="3" id="KW-1185">Reference proteome</keyword>
<comment type="caution">
    <text evidence="2">The sequence shown here is derived from an EMBL/GenBank/DDBJ whole genome shotgun (WGS) entry which is preliminary data.</text>
</comment>
<proteinExistence type="predicted"/>
<evidence type="ECO:0000256" key="1">
    <source>
        <dbReference type="SAM" id="MobiDB-lite"/>
    </source>
</evidence>
<feature type="region of interest" description="Disordered" evidence="1">
    <location>
        <begin position="17"/>
        <end position="77"/>
    </location>
</feature>
<dbReference type="EMBL" id="VSRR010128176">
    <property type="protein sequence ID" value="MPD01685.1"/>
    <property type="molecule type" value="Genomic_DNA"/>
</dbReference>
<organism evidence="2 3">
    <name type="scientific">Portunus trituberculatus</name>
    <name type="common">Swimming crab</name>
    <name type="synonym">Neptunus trituberculatus</name>
    <dbReference type="NCBI Taxonomy" id="210409"/>
    <lineage>
        <taxon>Eukaryota</taxon>
        <taxon>Metazoa</taxon>
        <taxon>Ecdysozoa</taxon>
        <taxon>Arthropoda</taxon>
        <taxon>Crustacea</taxon>
        <taxon>Multicrustacea</taxon>
        <taxon>Malacostraca</taxon>
        <taxon>Eumalacostraca</taxon>
        <taxon>Eucarida</taxon>
        <taxon>Decapoda</taxon>
        <taxon>Pleocyemata</taxon>
        <taxon>Brachyura</taxon>
        <taxon>Eubrachyura</taxon>
        <taxon>Portunoidea</taxon>
        <taxon>Portunidae</taxon>
        <taxon>Portuninae</taxon>
        <taxon>Portunus</taxon>
    </lineage>
</organism>
<evidence type="ECO:0000313" key="2">
    <source>
        <dbReference type="EMBL" id="MPD01685.1"/>
    </source>
</evidence>
<reference evidence="2 3" key="1">
    <citation type="submission" date="2019-05" db="EMBL/GenBank/DDBJ databases">
        <title>Another draft genome of Portunus trituberculatus and its Hox gene families provides insights of decapod evolution.</title>
        <authorList>
            <person name="Jeong J.-H."/>
            <person name="Song I."/>
            <person name="Kim S."/>
            <person name="Choi T."/>
            <person name="Kim D."/>
            <person name="Ryu S."/>
            <person name="Kim W."/>
        </authorList>
    </citation>
    <scope>NUCLEOTIDE SEQUENCE [LARGE SCALE GENOMIC DNA]</scope>
    <source>
        <tissue evidence="2">Muscle</tissue>
    </source>
</reference>
<feature type="compositionally biased region" description="Gly residues" evidence="1">
    <location>
        <begin position="43"/>
        <end position="60"/>
    </location>
</feature>
<evidence type="ECO:0000313" key="3">
    <source>
        <dbReference type="Proteomes" id="UP000324222"/>
    </source>
</evidence>
<sequence length="77" mass="7648">MSHSPCSAEDERWLGGRRGVVWCGKEGSPGRRGLHKRNHTGRSGEGGGGGGVGGGIGAGGEFPAALGEKGSGADEVF</sequence>
<gene>
    <name evidence="2" type="ORF">E2C01_097224</name>
</gene>
<name>A0A5B7KAN9_PORTR</name>
<accession>A0A5B7KAN9</accession>
<dbReference type="Proteomes" id="UP000324222">
    <property type="component" value="Unassembled WGS sequence"/>
</dbReference>
<dbReference type="AlphaFoldDB" id="A0A5B7KAN9"/>
<protein>
    <submittedName>
        <fullName evidence="2">Uncharacterized protein</fullName>
    </submittedName>
</protein>